<dbReference type="InterPro" id="IPR036890">
    <property type="entry name" value="HATPase_C_sf"/>
</dbReference>
<dbReference type="SMART" id="SM00387">
    <property type="entry name" value="HATPase_c"/>
    <property type="match status" value="1"/>
</dbReference>
<sequence length="397" mass="44638">MNKQEDCDFTQFNETLLSISTQLLDTPTSSLAQVMNSVLDECRELLGVDRISCLPNTKYIAQEWSFYAVSGENIPNLRPNLSYEIKAKYQAMIHSGEVFNSDEDPQLLELACQLQQQKPLNHILIPIQAMGKPWGALAAANFVTHKVFDEHFIRCSTILGNIMASSIERLRHYQELSHQQEKVIALNKRLIEDREEQLKIIARDLHDDFGQRLASLNLELGFINNQLDESAQLALFEAAAKLSNITRDLQHLSRHLHPAIIDKVGLYAAIESESKKMTLHKNILLSLNLSKEVLYSEEQKLHIYRISQEALSNVMRHSNASALSISLNREGKLAKLTIEDNGRGIPKNAISNSSSLGIESMHERAALIGGSMDFTLGKNQSGFSVKLVWPIPDDIID</sequence>
<organism evidence="5 6">
    <name type="scientific">Shewanella schlegeliana</name>
    <dbReference type="NCBI Taxonomy" id="190308"/>
    <lineage>
        <taxon>Bacteria</taxon>
        <taxon>Pseudomonadati</taxon>
        <taxon>Pseudomonadota</taxon>
        <taxon>Gammaproteobacteria</taxon>
        <taxon>Alteromonadales</taxon>
        <taxon>Shewanellaceae</taxon>
        <taxon>Shewanella</taxon>
    </lineage>
</organism>
<dbReference type="PROSITE" id="PS50109">
    <property type="entry name" value="HIS_KIN"/>
    <property type="match status" value="1"/>
</dbReference>
<dbReference type="RefSeq" id="WP_202723446.1">
    <property type="nucleotide sequence ID" value="NZ_BPEX01000010.1"/>
</dbReference>
<keyword evidence="6" id="KW-1185">Reference proteome</keyword>
<dbReference type="InterPro" id="IPR029016">
    <property type="entry name" value="GAF-like_dom_sf"/>
</dbReference>
<dbReference type="Pfam" id="PF01590">
    <property type="entry name" value="GAF"/>
    <property type="match status" value="1"/>
</dbReference>
<dbReference type="Proteomes" id="UP000604898">
    <property type="component" value="Unassembled WGS sequence"/>
</dbReference>
<dbReference type="SUPFAM" id="SSF55781">
    <property type="entry name" value="GAF domain-like"/>
    <property type="match status" value="1"/>
</dbReference>
<dbReference type="InterPro" id="IPR003594">
    <property type="entry name" value="HATPase_dom"/>
</dbReference>
<comment type="caution">
    <text evidence="5">The sequence shown here is derived from an EMBL/GenBank/DDBJ whole genome shotgun (WGS) entry which is preliminary data.</text>
</comment>
<dbReference type="Gene3D" id="3.30.565.10">
    <property type="entry name" value="Histidine kinase-like ATPase, C-terminal domain"/>
    <property type="match status" value="1"/>
</dbReference>
<dbReference type="EMBL" id="JAESVD010000013">
    <property type="protein sequence ID" value="MBL4915184.1"/>
    <property type="molecule type" value="Genomic_DNA"/>
</dbReference>
<keyword evidence="1" id="KW-0808">Transferase</keyword>
<gene>
    <name evidence="5" type="ORF">JMA39_18975</name>
</gene>
<dbReference type="SUPFAM" id="SSF55874">
    <property type="entry name" value="ATPase domain of HSP90 chaperone/DNA topoisomerase II/histidine kinase"/>
    <property type="match status" value="1"/>
</dbReference>
<dbReference type="SMART" id="SM00065">
    <property type="entry name" value="GAF"/>
    <property type="match status" value="1"/>
</dbReference>
<dbReference type="InterPro" id="IPR011712">
    <property type="entry name" value="Sig_transdc_His_kin_sub3_dim/P"/>
</dbReference>
<evidence type="ECO:0000256" key="1">
    <source>
        <dbReference type="ARBA" id="ARBA00022679"/>
    </source>
</evidence>
<dbReference type="Gene3D" id="3.30.450.40">
    <property type="match status" value="1"/>
</dbReference>
<dbReference type="PANTHER" id="PTHR24421">
    <property type="entry name" value="NITRATE/NITRITE SENSOR PROTEIN NARX-RELATED"/>
    <property type="match status" value="1"/>
</dbReference>
<dbReference type="Pfam" id="PF07730">
    <property type="entry name" value="HisKA_3"/>
    <property type="match status" value="1"/>
</dbReference>
<dbReference type="CDD" id="cd16917">
    <property type="entry name" value="HATPase_UhpB-NarQ-NarX-like"/>
    <property type="match status" value="1"/>
</dbReference>
<feature type="domain" description="Histidine kinase" evidence="4">
    <location>
        <begin position="204"/>
        <end position="393"/>
    </location>
</feature>
<evidence type="ECO:0000313" key="5">
    <source>
        <dbReference type="EMBL" id="MBL4915184.1"/>
    </source>
</evidence>
<evidence type="ECO:0000313" key="6">
    <source>
        <dbReference type="Proteomes" id="UP000604898"/>
    </source>
</evidence>
<dbReference type="InterPro" id="IPR003018">
    <property type="entry name" value="GAF"/>
</dbReference>
<accession>A0ABS1T4W2</accession>
<evidence type="ECO:0000256" key="2">
    <source>
        <dbReference type="ARBA" id="ARBA00022777"/>
    </source>
</evidence>
<dbReference type="Pfam" id="PF02518">
    <property type="entry name" value="HATPase_c"/>
    <property type="match status" value="1"/>
</dbReference>
<protein>
    <recommendedName>
        <fullName evidence="4">Histidine kinase domain-containing protein</fullName>
    </recommendedName>
</protein>
<keyword evidence="2" id="KW-0418">Kinase</keyword>
<evidence type="ECO:0000256" key="3">
    <source>
        <dbReference type="ARBA" id="ARBA00023012"/>
    </source>
</evidence>
<dbReference type="Gene3D" id="1.20.5.1930">
    <property type="match status" value="1"/>
</dbReference>
<evidence type="ECO:0000259" key="4">
    <source>
        <dbReference type="PROSITE" id="PS50109"/>
    </source>
</evidence>
<dbReference type="InterPro" id="IPR005467">
    <property type="entry name" value="His_kinase_dom"/>
</dbReference>
<name>A0ABS1T4W2_9GAMM</name>
<proteinExistence type="predicted"/>
<keyword evidence="3" id="KW-0902">Two-component regulatory system</keyword>
<dbReference type="InterPro" id="IPR050482">
    <property type="entry name" value="Sensor_HK_TwoCompSys"/>
</dbReference>
<reference evidence="5 6" key="1">
    <citation type="submission" date="2021-01" db="EMBL/GenBank/DDBJ databases">
        <title>Genome sequence of Shewanella schlegeliana JCM 11561.</title>
        <authorList>
            <person name="Zhang H."/>
            <person name="Li C."/>
        </authorList>
    </citation>
    <scope>NUCLEOTIDE SEQUENCE [LARGE SCALE GENOMIC DNA]</scope>
    <source>
        <strain evidence="5 6">JCM 11561</strain>
    </source>
</reference>
<dbReference type="PANTHER" id="PTHR24421:SF58">
    <property type="entry name" value="SIGNAL TRANSDUCTION HISTIDINE-PROTEIN KINASE_PHOSPHATASE UHPB"/>
    <property type="match status" value="1"/>
</dbReference>